<reference evidence="2" key="1">
    <citation type="submission" date="2020-03" db="EMBL/GenBank/DDBJ databases">
        <title>The deep terrestrial virosphere.</title>
        <authorList>
            <person name="Holmfeldt K."/>
            <person name="Nilsson E."/>
            <person name="Simone D."/>
            <person name="Lopez-Fernandez M."/>
            <person name="Wu X."/>
            <person name="de Brujin I."/>
            <person name="Lundin D."/>
            <person name="Andersson A."/>
            <person name="Bertilsson S."/>
            <person name="Dopson M."/>
        </authorList>
    </citation>
    <scope>NUCLEOTIDE SEQUENCE</scope>
    <source>
        <strain evidence="1">MM415A01285</strain>
        <strain evidence="2">TM448B00948</strain>
    </source>
</reference>
<evidence type="ECO:0008006" key="3">
    <source>
        <dbReference type="Google" id="ProtNLM"/>
    </source>
</evidence>
<dbReference type="EMBL" id="MT144677">
    <property type="protein sequence ID" value="QJH97210.1"/>
    <property type="molecule type" value="Genomic_DNA"/>
</dbReference>
<proteinExistence type="predicted"/>
<dbReference type="EMBL" id="MT142288">
    <property type="protein sequence ID" value="QJA77546.1"/>
    <property type="molecule type" value="Genomic_DNA"/>
</dbReference>
<dbReference type="AlphaFoldDB" id="A0A6M3XH19"/>
<accession>A0A6M3XH19</accession>
<protein>
    <recommendedName>
        <fullName evidence="3">Twin-arginine translocation signal domain-containing protein</fullName>
    </recommendedName>
</protein>
<sequence length="111" mass="13079">MKVSRRDFLEVVAATTIGTIIYPGFPVFSEILPEQRLLGPFNANIRKRQGVWSYYKKGKEKEIVTEHIRLLKEWAKDYIPRRYMKKVKFKSSLTDWNARVATILDYNPINS</sequence>
<organism evidence="2">
    <name type="scientific">viral metagenome</name>
    <dbReference type="NCBI Taxonomy" id="1070528"/>
    <lineage>
        <taxon>unclassified sequences</taxon>
        <taxon>metagenomes</taxon>
        <taxon>organismal metagenomes</taxon>
    </lineage>
</organism>
<evidence type="ECO:0000313" key="1">
    <source>
        <dbReference type="EMBL" id="QJA77546.1"/>
    </source>
</evidence>
<evidence type="ECO:0000313" key="2">
    <source>
        <dbReference type="EMBL" id="QJH97210.1"/>
    </source>
</evidence>
<gene>
    <name evidence="1" type="ORF">MM415A01285_0016</name>
    <name evidence="2" type="ORF">TM448B00948_0020</name>
</gene>
<name>A0A6M3XH19_9ZZZZ</name>